<evidence type="ECO:0000313" key="2">
    <source>
        <dbReference type="EMBL" id="GIL24887.1"/>
    </source>
</evidence>
<dbReference type="Gene3D" id="3.10.450.50">
    <property type="match status" value="1"/>
</dbReference>
<dbReference type="Proteomes" id="UP000614996">
    <property type="component" value="Unassembled WGS sequence"/>
</dbReference>
<protein>
    <recommendedName>
        <fullName evidence="1">SnoaL-like domain-containing protein</fullName>
    </recommendedName>
</protein>
<evidence type="ECO:0000313" key="3">
    <source>
        <dbReference type="Proteomes" id="UP000614996"/>
    </source>
</evidence>
<dbReference type="InterPro" id="IPR032710">
    <property type="entry name" value="NTF2-like_dom_sf"/>
</dbReference>
<comment type="caution">
    <text evidence="2">The sequence shown here is derived from an EMBL/GenBank/DDBJ whole genome shotgun (WGS) entry which is preliminary data.</text>
</comment>
<sequence>MRLSAEDKLEIHEVIALHGHLCDAEAYDRFDEVFAPDLEVDASALGLAPLPPRDPSRPWLETYIAVAHERGAGSTVAMHVTSIIVRADGEAGARAWSKGFTVAPDGTIASYTYEDRLVRAAGGWRIRHRTIAPRRTPGGGAEPLARH</sequence>
<dbReference type="Pfam" id="PF13577">
    <property type="entry name" value="SnoaL_4"/>
    <property type="match status" value="1"/>
</dbReference>
<evidence type="ECO:0000259" key="1">
    <source>
        <dbReference type="Pfam" id="PF13577"/>
    </source>
</evidence>
<accession>A0A8J4A986</accession>
<dbReference type="RefSeq" id="WP_207122510.1">
    <property type="nucleotide sequence ID" value="NZ_BOPO01000002.1"/>
</dbReference>
<name>A0A8J4A986_9ACTN</name>
<dbReference type="AlphaFoldDB" id="A0A8J4A986"/>
<dbReference type="SUPFAM" id="SSF54427">
    <property type="entry name" value="NTF2-like"/>
    <property type="match status" value="1"/>
</dbReference>
<dbReference type="EMBL" id="BOPO01000002">
    <property type="protein sequence ID" value="GIL24887.1"/>
    <property type="molecule type" value="Genomic_DNA"/>
</dbReference>
<reference evidence="3" key="1">
    <citation type="journal article" date="2021" name="Int. J. Syst. Evol. Microbiol.">
        <title>Actinocatenispora comari sp. nov., an endophytic actinomycete isolated from aerial parts of Comarum salesowianum.</title>
        <authorList>
            <person name="Oyunbileg N."/>
            <person name="Iizaka Y."/>
            <person name="Hamada M."/>
            <person name="Davaapurev B.O."/>
            <person name="Fukumoto A."/>
            <person name="Tsetseg B."/>
            <person name="Kato F."/>
            <person name="Tamura T."/>
            <person name="Batkhuu J."/>
            <person name="Anzai Y."/>
        </authorList>
    </citation>
    <scope>NUCLEOTIDE SEQUENCE [LARGE SCALE GENOMIC DNA]</scope>
    <source>
        <strain evidence="3">NUM-2625</strain>
    </source>
</reference>
<keyword evidence="3" id="KW-1185">Reference proteome</keyword>
<proteinExistence type="predicted"/>
<dbReference type="InterPro" id="IPR037401">
    <property type="entry name" value="SnoaL-like"/>
</dbReference>
<feature type="domain" description="SnoaL-like" evidence="1">
    <location>
        <begin position="5"/>
        <end position="130"/>
    </location>
</feature>
<organism evidence="2 3">
    <name type="scientific">Actinocatenispora comari</name>
    <dbReference type="NCBI Taxonomy" id="2807577"/>
    <lineage>
        <taxon>Bacteria</taxon>
        <taxon>Bacillati</taxon>
        <taxon>Actinomycetota</taxon>
        <taxon>Actinomycetes</taxon>
        <taxon>Micromonosporales</taxon>
        <taxon>Micromonosporaceae</taxon>
        <taxon>Actinocatenispora</taxon>
    </lineage>
</organism>
<gene>
    <name evidence="2" type="ORF">NUM_01420</name>
</gene>